<reference evidence="10 11" key="1">
    <citation type="submission" date="2019-06" db="EMBL/GenBank/DDBJ databases">
        <title>Sorghum-associated microbial communities from plants grown in Nebraska, USA.</title>
        <authorList>
            <person name="Schachtman D."/>
        </authorList>
    </citation>
    <scope>NUCLEOTIDE SEQUENCE [LARGE SCALE GENOMIC DNA]</scope>
    <source>
        <strain evidence="10 11">2482</strain>
    </source>
</reference>
<gene>
    <name evidence="10" type="ORF">FB550_103393</name>
</gene>
<dbReference type="EMBL" id="VIVN01000003">
    <property type="protein sequence ID" value="TWE05215.1"/>
    <property type="molecule type" value="Genomic_DNA"/>
</dbReference>
<evidence type="ECO:0000256" key="5">
    <source>
        <dbReference type="ARBA" id="ARBA00022989"/>
    </source>
</evidence>
<dbReference type="RefSeq" id="WP_144563894.1">
    <property type="nucleotide sequence ID" value="NZ_VIVN01000003.1"/>
</dbReference>
<comment type="similarity">
    <text evidence="2">Belongs to the UPF0702 family.</text>
</comment>
<dbReference type="Pfam" id="PF20730">
    <property type="entry name" value="YetF_N"/>
    <property type="match status" value="1"/>
</dbReference>
<feature type="transmembrane region" description="Helical" evidence="7">
    <location>
        <begin position="57"/>
        <end position="74"/>
    </location>
</feature>
<dbReference type="PANTHER" id="PTHR34582">
    <property type="entry name" value="UPF0702 TRANSMEMBRANE PROTEIN YCAP"/>
    <property type="match status" value="1"/>
</dbReference>
<proteinExistence type="inferred from homology"/>
<comment type="subcellular location">
    <subcellularLocation>
        <location evidence="1">Cell membrane</location>
        <topology evidence="1">Multi-pass membrane protein</topology>
    </subcellularLocation>
</comment>
<sequence length="224" mass="25911">MYLDIAMELTVGFFTLLLVLKFLGKIQFSQITPFDFITGLVMGNFVGDAVFDDKIDITEIVFTIVFWGLLIYCVEKLTQKFIVFRIWFEGEPALLIKNGEILYNSLKKNHIDLNQLQQQMRKQGYFSIYEAEYVILERDGQISVSPKHDYGAPTKKDLNIPKKQVSLPFALIMDGKLISGNLMEAGLTEEWLKEQLTNKNISDYKEVLYAEWHENNGLKISEYN</sequence>
<dbReference type="InterPro" id="IPR007353">
    <property type="entry name" value="DUF421"/>
</dbReference>
<protein>
    <submittedName>
        <fullName evidence="10">Uncharacterized membrane protein YcaP (DUF421 family)</fullName>
    </submittedName>
</protein>
<dbReference type="InterPro" id="IPR048454">
    <property type="entry name" value="YetF_N"/>
</dbReference>
<evidence type="ECO:0000313" key="10">
    <source>
        <dbReference type="EMBL" id="TWE05215.1"/>
    </source>
</evidence>
<evidence type="ECO:0000313" key="11">
    <source>
        <dbReference type="Proteomes" id="UP000319671"/>
    </source>
</evidence>
<organism evidence="10 11">
    <name type="scientific">Neobacillus bataviensis</name>
    <dbReference type="NCBI Taxonomy" id="220685"/>
    <lineage>
        <taxon>Bacteria</taxon>
        <taxon>Bacillati</taxon>
        <taxon>Bacillota</taxon>
        <taxon>Bacilli</taxon>
        <taxon>Bacillales</taxon>
        <taxon>Bacillaceae</taxon>
        <taxon>Neobacillus</taxon>
    </lineage>
</organism>
<name>A0A561DPC0_9BACI</name>
<evidence type="ECO:0000259" key="8">
    <source>
        <dbReference type="Pfam" id="PF04239"/>
    </source>
</evidence>
<accession>A0A561DPC0</accession>
<keyword evidence="6 7" id="KW-0472">Membrane</keyword>
<dbReference type="Pfam" id="PF04239">
    <property type="entry name" value="DUF421"/>
    <property type="match status" value="1"/>
</dbReference>
<dbReference type="PANTHER" id="PTHR34582:SF5">
    <property type="entry name" value="UPF0702 TRANSMEMBRANE PROTEIN YETF"/>
    <property type="match status" value="1"/>
</dbReference>
<keyword evidence="5 7" id="KW-1133">Transmembrane helix</keyword>
<evidence type="ECO:0000256" key="1">
    <source>
        <dbReference type="ARBA" id="ARBA00004651"/>
    </source>
</evidence>
<dbReference type="AlphaFoldDB" id="A0A561DPC0"/>
<feature type="domain" description="YetF-like N-terminal transmembrane" evidence="9">
    <location>
        <begin position="2"/>
        <end position="76"/>
    </location>
</feature>
<dbReference type="Gene3D" id="3.30.240.20">
    <property type="entry name" value="bsu07140 like domains"/>
    <property type="match status" value="2"/>
</dbReference>
<evidence type="ECO:0000259" key="9">
    <source>
        <dbReference type="Pfam" id="PF20730"/>
    </source>
</evidence>
<evidence type="ECO:0000256" key="7">
    <source>
        <dbReference type="SAM" id="Phobius"/>
    </source>
</evidence>
<keyword evidence="4 7" id="KW-0812">Transmembrane</keyword>
<evidence type="ECO:0000256" key="2">
    <source>
        <dbReference type="ARBA" id="ARBA00006448"/>
    </source>
</evidence>
<evidence type="ECO:0000256" key="6">
    <source>
        <dbReference type="ARBA" id="ARBA00023136"/>
    </source>
</evidence>
<comment type="caution">
    <text evidence="10">The sequence shown here is derived from an EMBL/GenBank/DDBJ whole genome shotgun (WGS) entry which is preliminary data.</text>
</comment>
<feature type="domain" description="YetF C-terminal" evidence="8">
    <location>
        <begin position="80"/>
        <end position="212"/>
    </location>
</feature>
<dbReference type="Proteomes" id="UP000319671">
    <property type="component" value="Unassembled WGS sequence"/>
</dbReference>
<dbReference type="InterPro" id="IPR023090">
    <property type="entry name" value="UPF0702_alpha/beta_dom_sf"/>
</dbReference>
<evidence type="ECO:0000256" key="3">
    <source>
        <dbReference type="ARBA" id="ARBA00022475"/>
    </source>
</evidence>
<dbReference type="GO" id="GO:0005886">
    <property type="term" value="C:plasma membrane"/>
    <property type="evidence" value="ECO:0007669"/>
    <property type="project" value="UniProtKB-SubCell"/>
</dbReference>
<feature type="transmembrane region" description="Helical" evidence="7">
    <location>
        <begin position="6"/>
        <end position="24"/>
    </location>
</feature>
<keyword evidence="11" id="KW-1185">Reference proteome</keyword>
<evidence type="ECO:0000256" key="4">
    <source>
        <dbReference type="ARBA" id="ARBA00022692"/>
    </source>
</evidence>
<keyword evidence="3" id="KW-1003">Cell membrane</keyword>